<comment type="caution">
    <text evidence="6">The sequence shown here is derived from an EMBL/GenBank/DDBJ whole genome shotgun (WGS) entry which is preliminary data.</text>
</comment>
<protein>
    <submittedName>
        <fullName evidence="6">TetR/AcrR family transcriptional regulator</fullName>
    </submittedName>
</protein>
<dbReference type="EMBL" id="QASN01000021">
    <property type="protein sequence ID" value="PTU72992.1"/>
    <property type="molecule type" value="Genomic_DNA"/>
</dbReference>
<evidence type="ECO:0000313" key="6">
    <source>
        <dbReference type="EMBL" id="PTU72992.1"/>
    </source>
</evidence>
<evidence type="ECO:0000256" key="4">
    <source>
        <dbReference type="PROSITE-ProRule" id="PRU00335"/>
    </source>
</evidence>
<keyword evidence="7" id="KW-1185">Reference proteome</keyword>
<dbReference type="AlphaFoldDB" id="A0A2T5P5G9"/>
<feature type="DNA-binding region" description="H-T-H motif" evidence="4">
    <location>
        <begin position="32"/>
        <end position="51"/>
    </location>
</feature>
<dbReference type="InterPro" id="IPR009057">
    <property type="entry name" value="Homeodomain-like_sf"/>
</dbReference>
<evidence type="ECO:0000259" key="5">
    <source>
        <dbReference type="PROSITE" id="PS50977"/>
    </source>
</evidence>
<reference evidence="6 7" key="1">
    <citation type="submission" date="2018-04" db="EMBL/GenBank/DDBJ databases">
        <title>Pseudomonas sp. nov., isolated from mangrove soil.</title>
        <authorList>
            <person name="Chen C."/>
        </authorList>
    </citation>
    <scope>NUCLEOTIDE SEQUENCE [LARGE SCALE GENOMIC DNA]</scope>
    <source>
        <strain evidence="6 7">TC-11</strain>
    </source>
</reference>
<accession>A0A2T5P5G9</accession>
<dbReference type="Gene3D" id="1.10.357.10">
    <property type="entry name" value="Tetracycline Repressor, domain 2"/>
    <property type="match status" value="1"/>
</dbReference>
<dbReference type="SUPFAM" id="SSF48498">
    <property type="entry name" value="Tetracyclin repressor-like, C-terminal domain"/>
    <property type="match status" value="1"/>
</dbReference>
<organism evidence="6 7">
    <name type="scientific">Pseudomonas mangrovi</name>
    <dbReference type="NCBI Taxonomy" id="2161748"/>
    <lineage>
        <taxon>Bacteria</taxon>
        <taxon>Pseudomonadati</taxon>
        <taxon>Pseudomonadota</taxon>
        <taxon>Gammaproteobacteria</taxon>
        <taxon>Pseudomonadales</taxon>
        <taxon>Pseudomonadaceae</taxon>
        <taxon>Pseudomonas</taxon>
    </lineage>
</organism>
<evidence type="ECO:0000313" key="7">
    <source>
        <dbReference type="Proteomes" id="UP000244064"/>
    </source>
</evidence>
<dbReference type="InterPro" id="IPR001647">
    <property type="entry name" value="HTH_TetR"/>
</dbReference>
<evidence type="ECO:0000256" key="3">
    <source>
        <dbReference type="ARBA" id="ARBA00023163"/>
    </source>
</evidence>
<feature type="domain" description="HTH tetR-type" evidence="5">
    <location>
        <begin position="9"/>
        <end position="69"/>
    </location>
</feature>
<dbReference type="GO" id="GO:0003677">
    <property type="term" value="F:DNA binding"/>
    <property type="evidence" value="ECO:0007669"/>
    <property type="project" value="UniProtKB-UniRule"/>
</dbReference>
<name>A0A2T5P5G9_9PSED</name>
<sequence>MRYPDEHKAQTRQRIIDEASRRFRRDGVAVTGLQPLMKALGLTHGGFYAHFASKDELVELALESAKQQLDASAEPLFMAENPLQRFIETYLSAQHRDHPDAGCPLPTLCAELGQRGTPSSYTDQVIEQRSRQIAGALQDADQARARLILAALVGGLSLARSTKDRQLADELLRDVASQLLELVGQANEK</sequence>
<dbReference type="PANTHER" id="PTHR47506">
    <property type="entry name" value="TRANSCRIPTIONAL REGULATORY PROTEIN"/>
    <property type="match status" value="1"/>
</dbReference>
<keyword evidence="1" id="KW-0805">Transcription regulation</keyword>
<evidence type="ECO:0000256" key="2">
    <source>
        <dbReference type="ARBA" id="ARBA00023125"/>
    </source>
</evidence>
<dbReference type="PRINTS" id="PR00455">
    <property type="entry name" value="HTHTETR"/>
</dbReference>
<dbReference type="PROSITE" id="PS50977">
    <property type="entry name" value="HTH_TETR_2"/>
    <property type="match status" value="1"/>
</dbReference>
<dbReference type="InterPro" id="IPR036271">
    <property type="entry name" value="Tet_transcr_reg_TetR-rel_C_sf"/>
</dbReference>
<dbReference type="PANTHER" id="PTHR47506:SF7">
    <property type="entry name" value="TRANSCRIPTIONAL REGULATORY PROTEIN"/>
    <property type="match status" value="1"/>
</dbReference>
<dbReference type="Pfam" id="PF00440">
    <property type="entry name" value="TetR_N"/>
    <property type="match status" value="1"/>
</dbReference>
<gene>
    <name evidence="6" type="ORF">DBO85_17230</name>
</gene>
<dbReference type="Gene3D" id="1.10.10.60">
    <property type="entry name" value="Homeodomain-like"/>
    <property type="match status" value="1"/>
</dbReference>
<dbReference type="RefSeq" id="WP_108108728.1">
    <property type="nucleotide sequence ID" value="NZ_QASN01000021.1"/>
</dbReference>
<evidence type="ECO:0000256" key="1">
    <source>
        <dbReference type="ARBA" id="ARBA00023015"/>
    </source>
</evidence>
<keyword evidence="2 4" id="KW-0238">DNA-binding</keyword>
<dbReference type="Proteomes" id="UP000244064">
    <property type="component" value="Unassembled WGS sequence"/>
</dbReference>
<keyword evidence="3" id="KW-0804">Transcription</keyword>
<proteinExistence type="predicted"/>
<dbReference type="SUPFAM" id="SSF46689">
    <property type="entry name" value="Homeodomain-like"/>
    <property type="match status" value="1"/>
</dbReference>
<dbReference type="OrthoDB" id="9798857at2"/>